<evidence type="ECO:0000313" key="2">
    <source>
        <dbReference type="Proteomes" id="UP000669179"/>
    </source>
</evidence>
<comment type="caution">
    <text evidence="1">The sequence shown here is derived from an EMBL/GenBank/DDBJ whole genome shotgun (WGS) entry which is preliminary data.</text>
</comment>
<accession>A0A939T2S9</accession>
<proteinExistence type="predicted"/>
<keyword evidence="2" id="KW-1185">Reference proteome</keyword>
<reference evidence="1" key="1">
    <citation type="submission" date="2021-03" db="EMBL/GenBank/DDBJ databases">
        <authorList>
            <person name="Kanchanasin P."/>
            <person name="Saeng-In P."/>
            <person name="Phongsopitanun W."/>
            <person name="Yuki M."/>
            <person name="Kudo T."/>
            <person name="Ohkuma M."/>
            <person name="Tanasupawat S."/>
        </authorList>
    </citation>
    <scope>NUCLEOTIDE SEQUENCE</scope>
    <source>
        <strain evidence="1">GKU 128</strain>
    </source>
</reference>
<evidence type="ECO:0000313" key="1">
    <source>
        <dbReference type="EMBL" id="MBO2447083.1"/>
    </source>
</evidence>
<dbReference type="AlphaFoldDB" id="A0A939T2S9"/>
<sequence>MRNQTVVVAATVVVVAVVAGAAAVVVAFGRTHQAVAANAPGSLPTPMTLATTPAQPTPTPTVTVTKRKVVRETVEAPAPRYRGGDSEFLSMIARDGIRAPDDWAIEAGRETCGTGYSYSYDYLTDGGIYGYHVQTFIDDWISAHGGC</sequence>
<dbReference type="Proteomes" id="UP000669179">
    <property type="component" value="Unassembled WGS sequence"/>
</dbReference>
<dbReference type="EMBL" id="JAGEOJ010000003">
    <property type="protein sequence ID" value="MBO2447083.1"/>
    <property type="molecule type" value="Genomic_DNA"/>
</dbReference>
<organism evidence="1 2">
    <name type="scientific">Actinomadura barringtoniae</name>
    <dbReference type="NCBI Taxonomy" id="1427535"/>
    <lineage>
        <taxon>Bacteria</taxon>
        <taxon>Bacillati</taxon>
        <taxon>Actinomycetota</taxon>
        <taxon>Actinomycetes</taxon>
        <taxon>Streptosporangiales</taxon>
        <taxon>Thermomonosporaceae</taxon>
        <taxon>Actinomadura</taxon>
    </lineage>
</organism>
<name>A0A939T2S9_9ACTN</name>
<dbReference type="RefSeq" id="WP_208254687.1">
    <property type="nucleotide sequence ID" value="NZ_JAGEOJ010000003.1"/>
</dbReference>
<protein>
    <submittedName>
        <fullName evidence="1">Uncharacterized protein</fullName>
    </submittedName>
</protein>
<gene>
    <name evidence="1" type="ORF">J4573_08280</name>
</gene>